<accession>A0ABU0YP46</accession>
<dbReference type="RefSeq" id="WP_379957528.1">
    <property type="nucleotide sequence ID" value="NZ_JAUYVI010000005.1"/>
</dbReference>
<organism evidence="1 2">
    <name type="scientific">Dongia sedimenti</name>
    <dbReference type="NCBI Taxonomy" id="3064282"/>
    <lineage>
        <taxon>Bacteria</taxon>
        <taxon>Pseudomonadati</taxon>
        <taxon>Pseudomonadota</taxon>
        <taxon>Alphaproteobacteria</taxon>
        <taxon>Rhodospirillales</taxon>
        <taxon>Dongiaceae</taxon>
        <taxon>Dongia</taxon>
    </lineage>
</organism>
<dbReference type="EMBL" id="JAUYVI010000005">
    <property type="protein sequence ID" value="MDQ7249496.1"/>
    <property type="molecule type" value="Genomic_DNA"/>
</dbReference>
<protein>
    <submittedName>
        <fullName evidence="1">Usg family protein</fullName>
    </submittedName>
</protein>
<sequence length="89" mass="10316">MARSGLALQLNHYRLTTAHILYHMPDHPGLLQTFVWQDYDLAPKFPSLRRFLDFWSHNLDGKLHSVQVASAELIAPPQWRNAQALLTMH</sequence>
<comment type="caution">
    <text evidence="1">The sequence shown here is derived from an EMBL/GenBank/DDBJ whole genome shotgun (WGS) entry which is preliminary data.</text>
</comment>
<dbReference type="Pfam" id="PF06233">
    <property type="entry name" value="Usg"/>
    <property type="match status" value="1"/>
</dbReference>
<dbReference type="Proteomes" id="UP001230156">
    <property type="component" value="Unassembled WGS sequence"/>
</dbReference>
<gene>
    <name evidence="1" type="ORF">Q8A70_17545</name>
</gene>
<reference evidence="2" key="1">
    <citation type="submission" date="2023-08" db="EMBL/GenBank/DDBJ databases">
        <title>Rhodospirillaceae gen. nov., a novel taxon isolated from the Yangtze River Yuezi River estuary sludge.</title>
        <authorList>
            <person name="Ruan L."/>
        </authorList>
    </citation>
    <scope>NUCLEOTIDE SEQUENCE [LARGE SCALE GENOMIC DNA]</scope>
    <source>
        <strain evidence="2">R-7</strain>
    </source>
</reference>
<proteinExistence type="predicted"/>
<evidence type="ECO:0000313" key="1">
    <source>
        <dbReference type="EMBL" id="MDQ7249496.1"/>
    </source>
</evidence>
<name>A0ABU0YP46_9PROT</name>
<evidence type="ECO:0000313" key="2">
    <source>
        <dbReference type="Proteomes" id="UP001230156"/>
    </source>
</evidence>
<keyword evidence="2" id="KW-1185">Reference proteome</keyword>
<dbReference type="InterPro" id="IPR009354">
    <property type="entry name" value="Usg"/>
</dbReference>